<keyword evidence="2" id="KW-1185">Reference proteome</keyword>
<organism evidence="1 2">
    <name type="scientific">Smallanthus sonchifolius</name>
    <dbReference type="NCBI Taxonomy" id="185202"/>
    <lineage>
        <taxon>Eukaryota</taxon>
        <taxon>Viridiplantae</taxon>
        <taxon>Streptophyta</taxon>
        <taxon>Embryophyta</taxon>
        <taxon>Tracheophyta</taxon>
        <taxon>Spermatophyta</taxon>
        <taxon>Magnoliopsida</taxon>
        <taxon>eudicotyledons</taxon>
        <taxon>Gunneridae</taxon>
        <taxon>Pentapetalae</taxon>
        <taxon>asterids</taxon>
        <taxon>campanulids</taxon>
        <taxon>Asterales</taxon>
        <taxon>Asteraceae</taxon>
        <taxon>Asteroideae</taxon>
        <taxon>Heliantheae alliance</taxon>
        <taxon>Millerieae</taxon>
        <taxon>Smallanthus</taxon>
    </lineage>
</organism>
<evidence type="ECO:0000313" key="2">
    <source>
        <dbReference type="Proteomes" id="UP001056120"/>
    </source>
</evidence>
<protein>
    <submittedName>
        <fullName evidence="1">Uncharacterized protein</fullName>
    </submittedName>
</protein>
<comment type="caution">
    <text evidence="1">The sequence shown here is derived from an EMBL/GenBank/DDBJ whole genome shotgun (WGS) entry which is preliminary data.</text>
</comment>
<accession>A0ACB9HNG2</accession>
<name>A0ACB9HNG2_9ASTR</name>
<gene>
    <name evidence="1" type="ORF">L1987_32755</name>
</gene>
<dbReference type="EMBL" id="CM042028">
    <property type="protein sequence ID" value="KAI3797498.1"/>
    <property type="molecule type" value="Genomic_DNA"/>
</dbReference>
<sequence length="69" mass="7252">MSLQELMDIGLSGPTTEGRGSGEGGEALYLKSGDEGVVVHQNSEDGKNVDIMLIKSESGQIVDRIGKSM</sequence>
<dbReference type="Proteomes" id="UP001056120">
    <property type="component" value="Linkage Group LG11"/>
</dbReference>
<reference evidence="1 2" key="2">
    <citation type="journal article" date="2022" name="Mol. Ecol. Resour.">
        <title>The genomes of chicory, endive, great burdock and yacon provide insights into Asteraceae paleo-polyploidization history and plant inulin production.</title>
        <authorList>
            <person name="Fan W."/>
            <person name="Wang S."/>
            <person name="Wang H."/>
            <person name="Wang A."/>
            <person name="Jiang F."/>
            <person name="Liu H."/>
            <person name="Zhao H."/>
            <person name="Xu D."/>
            <person name="Zhang Y."/>
        </authorList>
    </citation>
    <scope>NUCLEOTIDE SEQUENCE [LARGE SCALE GENOMIC DNA]</scope>
    <source>
        <strain evidence="2">cv. Yunnan</strain>
        <tissue evidence="1">Leaves</tissue>
    </source>
</reference>
<reference evidence="2" key="1">
    <citation type="journal article" date="2022" name="Mol. Ecol. Resour.">
        <title>The genomes of chicory, endive, great burdock and yacon provide insights into Asteraceae palaeo-polyploidization history and plant inulin production.</title>
        <authorList>
            <person name="Fan W."/>
            <person name="Wang S."/>
            <person name="Wang H."/>
            <person name="Wang A."/>
            <person name="Jiang F."/>
            <person name="Liu H."/>
            <person name="Zhao H."/>
            <person name="Xu D."/>
            <person name="Zhang Y."/>
        </authorList>
    </citation>
    <scope>NUCLEOTIDE SEQUENCE [LARGE SCALE GENOMIC DNA]</scope>
    <source>
        <strain evidence="2">cv. Yunnan</strain>
    </source>
</reference>
<proteinExistence type="predicted"/>
<evidence type="ECO:0000313" key="1">
    <source>
        <dbReference type="EMBL" id="KAI3797498.1"/>
    </source>
</evidence>